<sequence length="199" mass="22552">MVNLLLLIGIPGSGKSSLAAQLQQISACRIISTDSIRAQLFGDEAIQGPWLLVWREVNRQLREAIIQIQTGQIDFAIYDATNTRRRVRRDLIALARSVGFSRIVAVWLDPPLELCCWRNQQRGRQVPEAVIQRMYRQLWSSPPRLREGIDLLLHYGTTAPNSELLLQFVQPQAAATSKLRESTEIAPSQRQEPNPSFLL</sequence>
<reference evidence="2" key="1">
    <citation type="submission" date="2020-05" db="EMBL/GenBank/DDBJ databases">
        <authorList>
            <person name="Zhu T."/>
            <person name="Keshari N."/>
            <person name="Lu X."/>
        </authorList>
    </citation>
    <scope>NUCLEOTIDE SEQUENCE</scope>
    <source>
        <strain evidence="2">NK1-12</strain>
    </source>
</reference>
<dbReference type="PANTHER" id="PTHR20873:SF0">
    <property type="entry name" value="L-SERYL-TRNA(SEC) KINASE"/>
    <property type="match status" value="1"/>
</dbReference>
<dbReference type="SUPFAM" id="SSF52540">
    <property type="entry name" value="P-loop containing nucleoside triphosphate hydrolases"/>
    <property type="match status" value="1"/>
</dbReference>
<dbReference type="Gene3D" id="3.40.50.300">
    <property type="entry name" value="P-loop containing nucleotide triphosphate hydrolases"/>
    <property type="match status" value="1"/>
</dbReference>
<gene>
    <name evidence="2" type="ORF">HJG54_22885</name>
</gene>
<dbReference type="EMBL" id="CP053586">
    <property type="protein sequence ID" value="WNZ26749.1"/>
    <property type="molecule type" value="Genomic_DNA"/>
</dbReference>
<dbReference type="PANTHER" id="PTHR20873">
    <property type="entry name" value="L-SERYL-TRNA(SEC) KINASE"/>
    <property type="match status" value="1"/>
</dbReference>
<name>A0AA96WKB5_9CYAN</name>
<feature type="region of interest" description="Disordered" evidence="1">
    <location>
        <begin position="179"/>
        <end position="199"/>
    </location>
</feature>
<evidence type="ECO:0000313" key="2">
    <source>
        <dbReference type="EMBL" id="WNZ26749.1"/>
    </source>
</evidence>
<accession>A0AA96WKB5</accession>
<dbReference type="Pfam" id="PF13671">
    <property type="entry name" value="AAA_33"/>
    <property type="match status" value="1"/>
</dbReference>
<dbReference type="InterPro" id="IPR052648">
    <property type="entry name" value="Ser-tRNA(Sec)_kinase"/>
</dbReference>
<evidence type="ECO:0000256" key="1">
    <source>
        <dbReference type="SAM" id="MobiDB-lite"/>
    </source>
</evidence>
<dbReference type="GO" id="GO:0000049">
    <property type="term" value="F:tRNA binding"/>
    <property type="evidence" value="ECO:0007669"/>
    <property type="project" value="TreeGrafter"/>
</dbReference>
<proteinExistence type="predicted"/>
<dbReference type="AlphaFoldDB" id="A0AA96WKB5"/>
<feature type="compositionally biased region" description="Polar residues" evidence="1">
    <location>
        <begin position="185"/>
        <end position="199"/>
    </location>
</feature>
<organism evidence="2">
    <name type="scientific">Leptolyngbya sp. NK1-12</name>
    <dbReference type="NCBI Taxonomy" id="2547451"/>
    <lineage>
        <taxon>Bacteria</taxon>
        <taxon>Bacillati</taxon>
        <taxon>Cyanobacteriota</taxon>
        <taxon>Cyanophyceae</taxon>
        <taxon>Leptolyngbyales</taxon>
        <taxon>Leptolyngbyaceae</taxon>
        <taxon>Leptolyngbya group</taxon>
        <taxon>Leptolyngbya</taxon>
    </lineage>
</organism>
<protein>
    <submittedName>
        <fullName evidence="2">AAA family ATPase</fullName>
    </submittedName>
</protein>
<dbReference type="GO" id="GO:0016301">
    <property type="term" value="F:kinase activity"/>
    <property type="evidence" value="ECO:0007669"/>
    <property type="project" value="TreeGrafter"/>
</dbReference>
<dbReference type="InterPro" id="IPR027417">
    <property type="entry name" value="P-loop_NTPase"/>
</dbReference>